<evidence type="ECO:0000313" key="2">
    <source>
        <dbReference type="Proteomes" id="UP000238157"/>
    </source>
</evidence>
<organism evidence="1 2">
    <name type="scientific">Mongoliibacter ruber</name>
    <dbReference type="NCBI Taxonomy" id="1750599"/>
    <lineage>
        <taxon>Bacteria</taxon>
        <taxon>Pseudomonadati</taxon>
        <taxon>Bacteroidota</taxon>
        <taxon>Cytophagia</taxon>
        <taxon>Cytophagales</taxon>
        <taxon>Cyclobacteriaceae</taxon>
        <taxon>Mongoliibacter</taxon>
    </lineage>
</organism>
<evidence type="ECO:0000313" key="1">
    <source>
        <dbReference type="EMBL" id="PRY84470.1"/>
    </source>
</evidence>
<name>A0A2T0WCP5_9BACT</name>
<proteinExistence type="predicted"/>
<dbReference type="EMBL" id="PVTR01000020">
    <property type="protein sequence ID" value="PRY84470.1"/>
    <property type="molecule type" value="Genomic_DNA"/>
</dbReference>
<dbReference type="AlphaFoldDB" id="A0A2T0WCP5"/>
<protein>
    <submittedName>
        <fullName evidence="1">Uncharacterized protein</fullName>
    </submittedName>
</protein>
<comment type="caution">
    <text evidence="1">The sequence shown here is derived from an EMBL/GenBank/DDBJ whole genome shotgun (WGS) entry which is preliminary data.</text>
</comment>
<keyword evidence="2" id="KW-1185">Reference proteome</keyword>
<dbReference type="Proteomes" id="UP000238157">
    <property type="component" value="Unassembled WGS sequence"/>
</dbReference>
<reference evidence="1 2" key="1">
    <citation type="submission" date="2018-03" db="EMBL/GenBank/DDBJ databases">
        <title>Genomic Encyclopedia of Archaeal and Bacterial Type Strains, Phase II (KMG-II): from individual species to whole genera.</title>
        <authorList>
            <person name="Goeker M."/>
        </authorList>
    </citation>
    <scope>NUCLEOTIDE SEQUENCE [LARGE SCALE GENOMIC DNA]</scope>
    <source>
        <strain evidence="1 2">DSM 27929</strain>
    </source>
</reference>
<accession>A0A2T0WCP5</accession>
<gene>
    <name evidence="1" type="ORF">CLW00_12016</name>
</gene>
<sequence length="37" mass="4218">MINDIPTSKRSHVYNNRNLDDQYDPIGVAPFVAETLL</sequence>